<dbReference type="InterPro" id="IPR018114">
    <property type="entry name" value="TRYPSIN_HIS"/>
</dbReference>
<evidence type="ECO:0000256" key="2">
    <source>
        <dbReference type="ARBA" id="ARBA00022801"/>
    </source>
</evidence>
<dbReference type="PRINTS" id="PR00722">
    <property type="entry name" value="CHYMOTRYPSIN"/>
</dbReference>
<dbReference type="InterPro" id="IPR050127">
    <property type="entry name" value="Serine_Proteases_S1"/>
</dbReference>
<dbReference type="SUPFAM" id="SSF50494">
    <property type="entry name" value="Trypsin-like serine proteases"/>
    <property type="match status" value="1"/>
</dbReference>
<feature type="domain" description="Peptidase S1" evidence="6">
    <location>
        <begin position="36"/>
        <end position="255"/>
    </location>
</feature>
<dbReference type="PROSITE" id="PS50240">
    <property type="entry name" value="TRYPSIN_DOM"/>
    <property type="match status" value="1"/>
</dbReference>
<dbReference type="GO" id="GO:0004252">
    <property type="term" value="F:serine-type endopeptidase activity"/>
    <property type="evidence" value="ECO:0007669"/>
    <property type="project" value="InterPro"/>
</dbReference>
<sequence>MKFLCLLLLIICINIYFVVGLDNLDDFEFYHRKNRIVGGINASINSLPYQAQLLQNGHLICGGTIISKLWIVTAAHCIYKSKPVWSIIVGSADVSTGGEHHKISNIIVHPKYDNQTEDNDIALIKLAKLIVFNRHKKSVPLAIVPPKTGDLMIISGFGKLGEYKGYPLILEKATVIVSDHAACKIKYQGDPITDNMFCAGAGVTDACQGDSGGPGIINGYLAGVVSSGMECASIYYPGIYTKVFNYHKWIIKTMRTRKSGFQEILRHSFFGKLIEHLFTKI</sequence>
<keyword evidence="7" id="KW-1185">Reference proteome</keyword>
<dbReference type="GO" id="GO:0005615">
    <property type="term" value="C:extracellular space"/>
    <property type="evidence" value="ECO:0007669"/>
    <property type="project" value="TreeGrafter"/>
</dbReference>
<dbReference type="GO" id="GO:0006508">
    <property type="term" value="P:proteolysis"/>
    <property type="evidence" value="ECO:0007669"/>
    <property type="project" value="UniProtKB-KW"/>
</dbReference>
<keyword evidence="1" id="KW-0645">Protease</keyword>
<dbReference type="Proteomes" id="UP000695007">
    <property type="component" value="Unplaced"/>
</dbReference>
<evidence type="ECO:0000256" key="3">
    <source>
        <dbReference type="ARBA" id="ARBA00022825"/>
    </source>
</evidence>
<dbReference type="PANTHER" id="PTHR24264:SF83">
    <property type="entry name" value="COMPLEMENT FACTOR I"/>
    <property type="match status" value="1"/>
</dbReference>
<dbReference type="InterPro" id="IPR009003">
    <property type="entry name" value="Peptidase_S1_PA"/>
</dbReference>
<accession>A0AAJ7E024</accession>
<evidence type="ECO:0000256" key="5">
    <source>
        <dbReference type="SAM" id="SignalP"/>
    </source>
</evidence>
<dbReference type="RefSeq" id="XP_011502711.1">
    <property type="nucleotide sequence ID" value="XM_011504409.1"/>
</dbReference>
<dbReference type="CDD" id="cd00190">
    <property type="entry name" value="Tryp_SPc"/>
    <property type="match status" value="1"/>
</dbReference>
<dbReference type="InterPro" id="IPR043504">
    <property type="entry name" value="Peptidase_S1_PA_chymotrypsin"/>
</dbReference>
<dbReference type="GeneID" id="105366092"/>
<evidence type="ECO:0000313" key="8">
    <source>
        <dbReference type="RefSeq" id="XP_011502711.1"/>
    </source>
</evidence>
<keyword evidence="5" id="KW-0732">Signal</keyword>
<organism evidence="7 8">
    <name type="scientific">Ceratosolen solmsi marchali</name>
    <dbReference type="NCBI Taxonomy" id="326594"/>
    <lineage>
        <taxon>Eukaryota</taxon>
        <taxon>Metazoa</taxon>
        <taxon>Ecdysozoa</taxon>
        <taxon>Arthropoda</taxon>
        <taxon>Hexapoda</taxon>
        <taxon>Insecta</taxon>
        <taxon>Pterygota</taxon>
        <taxon>Neoptera</taxon>
        <taxon>Endopterygota</taxon>
        <taxon>Hymenoptera</taxon>
        <taxon>Apocrita</taxon>
        <taxon>Proctotrupomorpha</taxon>
        <taxon>Chalcidoidea</taxon>
        <taxon>Agaonidae</taxon>
        <taxon>Agaoninae</taxon>
        <taxon>Ceratosolen</taxon>
    </lineage>
</organism>
<gene>
    <name evidence="8" type="primary">LOC105366092</name>
</gene>
<proteinExistence type="predicted"/>
<feature type="chain" id="PRO_5042522108" evidence="5">
    <location>
        <begin position="21"/>
        <end position="281"/>
    </location>
</feature>
<dbReference type="SMART" id="SM00020">
    <property type="entry name" value="Tryp_SPc"/>
    <property type="match status" value="1"/>
</dbReference>
<dbReference type="PROSITE" id="PS00134">
    <property type="entry name" value="TRYPSIN_HIS"/>
    <property type="match status" value="1"/>
</dbReference>
<dbReference type="AlphaFoldDB" id="A0AAJ7E024"/>
<keyword evidence="4" id="KW-1015">Disulfide bond</keyword>
<dbReference type="Gene3D" id="2.40.10.10">
    <property type="entry name" value="Trypsin-like serine proteases"/>
    <property type="match status" value="1"/>
</dbReference>
<dbReference type="FunFam" id="2.40.10.10:FF:000034">
    <property type="entry name" value="Eupolytin"/>
    <property type="match status" value="1"/>
</dbReference>
<evidence type="ECO:0000313" key="7">
    <source>
        <dbReference type="Proteomes" id="UP000695007"/>
    </source>
</evidence>
<dbReference type="InterPro" id="IPR001314">
    <property type="entry name" value="Peptidase_S1A"/>
</dbReference>
<protein>
    <submittedName>
        <fullName evidence="8">Trypsin-1-like</fullName>
    </submittedName>
</protein>
<dbReference type="KEGG" id="csol:105366092"/>
<evidence type="ECO:0000256" key="4">
    <source>
        <dbReference type="ARBA" id="ARBA00023157"/>
    </source>
</evidence>
<dbReference type="InterPro" id="IPR001254">
    <property type="entry name" value="Trypsin_dom"/>
</dbReference>
<keyword evidence="3" id="KW-0720">Serine protease</keyword>
<dbReference type="Pfam" id="PF00089">
    <property type="entry name" value="Trypsin"/>
    <property type="match status" value="1"/>
</dbReference>
<evidence type="ECO:0000259" key="6">
    <source>
        <dbReference type="PROSITE" id="PS50240"/>
    </source>
</evidence>
<keyword evidence="2" id="KW-0378">Hydrolase</keyword>
<name>A0AAJ7E024_9HYME</name>
<evidence type="ECO:0000256" key="1">
    <source>
        <dbReference type="ARBA" id="ARBA00022670"/>
    </source>
</evidence>
<dbReference type="PANTHER" id="PTHR24264">
    <property type="entry name" value="TRYPSIN-RELATED"/>
    <property type="match status" value="1"/>
</dbReference>
<reference evidence="8" key="1">
    <citation type="submission" date="2025-08" db="UniProtKB">
        <authorList>
            <consortium name="RefSeq"/>
        </authorList>
    </citation>
    <scope>IDENTIFICATION</scope>
</reference>
<feature type="signal peptide" evidence="5">
    <location>
        <begin position="1"/>
        <end position="20"/>
    </location>
</feature>